<keyword evidence="4" id="KW-1185">Reference proteome</keyword>
<evidence type="ECO:0000256" key="1">
    <source>
        <dbReference type="SAM" id="SignalP"/>
    </source>
</evidence>
<feature type="domain" description="WSC" evidence="2">
    <location>
        <begin position="91"/>
        <end position="136"/>
    </location>
</feature>
<evidence type="ECO:0000259" key="2">
    <source>
        <dbReference type="Pfam" id="PF01822"/>
    </source>
</evidence>
<name>A0AAV3YRZ3_9GAST</name>
<accession>A0AAV3YRZ3</accession>
<dbReference type="EMBL" id="BLXT01001370">
    <property type="protein sequence ID" value="GFN85150.1"/>
    <property type="molecule type" value="Genomic_DNA"/>
</dbReference>
<dbReference type="Proteomes" id="UP000735302">
    <property type="component" value="Unassembled WGS sequence"/>
</dbReference>
<sequence length="154" mass="17079">MVGRIIVATVTVLAVCSVAALAQTTAQTPIKECESVHIGYRVDDKHWGIFGGCYHSKGVKGGVFPRTTIVNFKLQIDWWPWIQKDHGGDIIQKCGQEAVKKGYAYFGLQYYGDCYMGNTPDLSQGLVTSADCDKKCIWDVGAIDTMVVYKLENY</sequence>
<feature type="chain" id="PRO_5043696887" description="WSC domain-containing protein" evidence="1">
    <location>
        <begin position="23"/>
        <end position="154"/>
    </location>
</feature>
<evidence type="ECO:0000313" key="4">
    <source>
        <dbReference type="Proteomes" id="UP000735302"/>
    </source>
</evidence>
<proteinExistence type="predicted"/>
<protein>
    <recommendedName>
        <fullName evidence="2">WSC domain-containing protein</fullName>
    </recommendedName>
</protein>
<dbReference type="Pfam" id="PF01822">
    <property type="entry name" value="WSC"/>
    <property type="match status" value="1"/>
</dbReference>
<comment type="caution">
    <text evidence="3">The sequence shown here is derived from an EMBL/GenBank/DDBJ whole genome shotgun (WGS) entry which is preliminary data.</text>
</comment>
<dbReference type="InterPro" id="IPR002889">
    <property type="entry name" value="WSC_carb-bd"/>
</dbReference>
<reference evidence="3 4" key="1">
    <citation type="journal article" date="2021" name="Elife">
        <title>Chloroplast acquisition without the gene transfer in kleptoplastic sea slugs, Plakobranchus ocellatus.</title>
        <authorList>
            <person name="Maeda T."/>
            <person name="Takahashi S."/>
            <person name="Yoshida T."/>
            <person name="Shimamura S."/>
            <person name="Takaki Y."/>
            <person name="Nagai Y."/>
            <person name="Toyoda A."/>
            <person name="Suzuki Y."/>
            <person name="Arimoto A."/>
            <person name="Ishii H."/>
            <person name="Satoh N."/>
            <person name="Nishiyama T."/>
            <person name="Hasebe M."/>
            <person name="Maruyama T."/>
            <person name="Minagawa J."/>
            <person name="Obokata J."/>
            <person name="Shigenobu S."/>
        </authorList>
    </citation>
    <scope>NUCLEOTIDE SEQUENCE [LARGE SCALE GENOMIC DNA]</scope>
</reference>
<evidence type="ECO:0000313" key="3">
    <source>
        <dbReference type="EMBL" id="GFN85150.1"/>
    </source>
</evidence>
<gene>
    <name evidence="3" type="ORF">PoB_001165600</name>
</gene>
<keyword evidence="1" id="KW-0732">Signal</keyword>
<organism evidence="3 4">
    <name type="scientific">Plakobranchus ocellatus</name>
    <dbReference type="NCBI Taxonomy" id="259542"/>
    <lineage>
        <taxon>Eukaryota</taxon>
        <taxon>Metazoa</taxon>
        <taxon>Spiralia</taxon>
        <taxon>Lophotrochozoa</taxon>
        <taxon>Mollusca</taxon>
        <taxon>Gastropoda</taxon>
        <taxon>Heterobranchia</taxon>
        <taxon>Euthyneura</taxon>
        <taxon>Panpulmonata</taxon>
        <taxon>Sacoglossa</taxon>
        <taxon>Placobranchoidea</taxon>
        <taxon>Plakobranchidae</taxon>
        <taxon>Plakobranchus</taxon>
    </lineage>
</organism>
<feature type="signal peptide" evidence="1">
    <location>
        <begin position="1"/>
        <end position="22"/>
    </location>
</feature>
<dbReference type="AlphaFoldDB" id="A0AAV3YRZ3"/>